<dbReference type="PANTHER" id="PTHR47657:SF7">
    <property type="entry name" value="STEROL REGULATORY ELEMENT-BINDING PROTEIN ECM22"/>
    <property type="match status" value="1"/>
</dbReference>
<dbReference type="PROSITE" id="PS50048">
    <property type="entry name" value="ZN2_CY6_FUNGAL_2"/>
    <property type="match status" value="1"/>
</dbReference>
<dbReference type="Gene3D" id="4.10.240.10">
    <property type="entry name" value="Zn(2)-C6 fungal-type DNA-binding domain"/>
    <property type="match status" value="1"/>
</dbReference>
<dbReference type="SMART" id="SM00066">
    <property type="entry name" value="GAL4"/>
    <property type="match status" value="1"/>
</dbReference>
<dbReference type="AlphaFoldDB" id="A0A9P4QX61"/>
<evidence type="ECO:0000256" key="1">
    <source>
        <dbReference type="ARBA" id="ARBA00023242"/>
    </source>
</evidence>
<evidence type="ECO:0000259" key="3">
    <source>
        <dbReference type="PROSITE" id="PS50048"/>
    </source>
</evidence>
<dbReference type="OrthoDB" id="3546279at2759"/>
<sequence>MIRRSTGFVSKRPHTKSRGGCTTCKRKKVKCDEALPKCSYCTLRKLDCTYGARERTTASPTPSRSPDLSAASSSDWESIEDEDFNTPLLSTAIVPAVVTSIGPLSKLDLRFLTHYKTSAFRTITVRDEAIVDNINRDILPQMGIAQPHLLFALLSVSATHLSILSPNPQAKNQATLYRQKTLTAYNDALKAITPNNYESLIVTSLLIQILVPPPDLPCTDDDLLTWMSQYLSMTHGIRLLASLRWNDFEKISIAPLFRRELKKLPPPPAIKPPDPRLCPENMAHPNGDNPFFPNPPSFYKTQTHTPSPADSDMSNLPFEPQQLMGVGKTPSWYLPAPAFLPPPLLALLRSLVDPPVPTDPSAPMDLHRATLLPVIHALSPIFLSLYYFRLSPDVYVRIIVLPTFLTPEFLFLVRAREPRALVVMGWFFAFLRLIPDMFWLSSVGARVLQAVSNVVMRSGDKLLMDAVEGAYRIVRLVESRGREVAARSVFEGWEGVEWERGGMEGRVFQQSDSFC</sequence>
<dbReference type="CDD" id="cd00067">
    <property type="entry name" value="GAL4"/>
    <property type="match status" value="1"/>
</dbReference>
<dbReference type="Pfam" id="PF00172">
    <property type="entry name" value="Zn_clus"/>
    <property type="match status" value="1"/>
</dbReference>
<dbReference type="PANTHER" id="PTHR47657">
    <property type="entry name" value="STEROL REGULATORY ELEMENT-BINDING PROTEIN ECM22"/>
    <property type="match status" value="1"/>
</dbReference>
<evidence type="ECO:0000256" key="2">
    <source>
        <dbReference type="SAM" id="MobiDB-lite"/>
    </source>
</evidence>
<protein>
    <recommendedName>
        <fullName evidence="3">Zn(2)-C6 fungal-type domain-containing protein</fullName>
    </recommendedName>
</protein>
<dbReference type="Proteomes" id="UP000799444">
    <property type="component" value="Unassembled WGS sequence"/>
</dbReference>
<dbReference type="InterPro" id="IPR021858">
    <property type="entry name" value="Fun_TF"/>
</dbReference>
<organism evidence="4 5">
    <name type="scientific">Polyplosphaeria fusca</name>
    <dbReference type="NCBI Taxonomy" id="682080"/>
    <lineage>
        <taxon>Eukaryota</taxon>
        <taxon>Fungi</taxon>
        <taxon>Dikarya</taxon>
        <taxon>Ascomycota</taxon>
        <taxon>Pezizomycotina</taxon>
        <taxon>Dothideomycetes</taxon>
        <taxon>Pleosporomycetidae</taxon>
        <taxon>Pleosporales</taxon>
        <taxon>Tetraplosphaeriaceae</taxon>
        <taxon>Polyplosphaeria</taxon>
    </lineage>
</organism>
<dbReference type="Pfam" id="PF11951">
    <property type="entry name" value="Fungal_trans_2"/>
    <property type="match status" value="1"/>
</dbReference>
<dbReference type="GO" id="GO:0008270">
    <property type="term" value="F:zinc ion binding"/>
    <property type="evidence" value="ECO:0007669"/>
    <property type="project" value="InterPro"/>
</dbReference>
<evidence type="ECO:0000313" key="4">
    <source>
        <dbReference type="EMBL" id="KAF2734105.1"/>
    </source>
</evidence>
<keyword evidence="5" id="KW-1185">Reference proteome</keyword>
<dbReference type="EMBL" id="ML996152">
    <property type="protein sequence ID" value="KAF2734105.1"/>
    <property type="molecule type" value="Genomic_DNA"/>
</dbReference>
<evidence type="ECO:0000313" key="5">
    <source>
        <dbReference type="Proteomes" id="UP000799444"/>
    </source>
</evidence>
<dbReference type="InterPro" id="IPR036864">
    <property type="entry name" value="Zn2-C6_fun-type_DNA-bd_sf"/>
</dbReference>
<name>A0A9P4QX61_9PLEO</name>
<dbReference type="PROSITE" id="PS00463">
    <property type="entry name" value="ZN2_CY6_FUNGAL_1"/>
    <property type="match status" value="1"/>
</dbReference>
<comment type="caution">
    <text evidence="4">The sequence shown here is derived from an EMBL/GenBank/DDBJ whole genome shotgun (WGS) entry which is preliminary data.</text>
</comment>
<gene>
    <name evidence="4" type="ORF">EJ04DRAFT_494088</name>
</gene>
<feature type="region of interest" description="Disordered" evidence="2">
    <location>
        <begin position="1"/>
        <end position="21"/>
    </location>
</feature>
<dbReference type="InterPro" id="IPR001138">
    <property type="entry name" value="Zn2Cys6_DnaBD"/>
</dbReference>
<dbReference type="SUPFAM" id="SSF57701">
    <property type="entry name" value="Zn2/Cys6 DNA-binding domain"/>
    <property type="match status" value="1"/>
</dbReference>
<keyword evidence="1" id="KW-0539">Nucleus</keyword>
<proteinExistence type="predicted"/>
<dbReference type="GO" id="GO:0000981">
    <property type="term" value="F:DNA-binding transcription factor activity, RNA polymerase II-specific"/>
    <property type="evidence" value="ECO:0007669"/>
    <property type="project" value="InterPro"/>
</dbReference>
<reference evidence="4" key="1">
    <citation type="journal article" date="2020" name="Stud. Mycol.">
        <title>101 Dothideomycetes genomes: a test case for predicting lifestyles and emergence of pathogens.</title>
        <authorList>
            <person name="Haridas S."/>
            <person name="Albert R."/>
            <person name="Binder M."/>
            <person name="Bloem J."/>
            <person name="Labutti K."/>
            <person name="Salamov A."/>
            <person name="Andreopoulos B."/>
            <person name="Baker S."/>
            <person name="Barry K."/>
            <person name="Bills G."/>
            <person name="Bluhm B."/>
            <person name="Cannon C."/>
            <person name="Castanera R."/>
            <person name="Culley D."/>
            <person name="Daum C."/>
            <person name="Ezra D."/>
            <person name="Gonzalez J."/>
            <person name="Henrissat B."/>
            <person name="Kuo A."/>
            <person name="Liang C."/>
            <person name="Lipzen A."/>
            <person name="Lutzoni F."/>
            <person name="Magnuson J."/>
            <person name="Mondo S."/>
            <person name="Nolan M."/>
            <person name="Ohm R."/>
            <person name="Pangilinan J."/>
            <person name="Park H.-J."/>
            <person name="Ramirez L."/>
            <person name="Alfaro M."/>
            <person name="Sun H."/>
            <person name="Tritt A."/>
            <person name="Yoshinaga Y."/>
            <person name="Zwiers L.-H."/>
            <person name="Turgeon B."/>
            <person name="Goodwin S."/>
            <person name="Spatafora J."/>
            <person name="Crous P."/>
            <person name="Grigoriev I."/>
        </authorList>
    </citation>
    <scope>NUCLEOTIDE SEQUENCE</scope>
    <source>
        <strain evidence="4">CBS 125425</strain>
    </source>
</reference>
<dbReference type="InterPro" id="IPR052400">
    <property type="entry name" value="Zn2-C6_fungal_TF"/>
</dbReference>
<accession>A0A9P4QX61</accession>
<feature type="domain" description="Zn(2)-C6 fungal-type" evidence="3">
    <location>
        <begin position="20"/>
        <end position="50"/>
    </location>
</feature>